<dbReference type="OrthoDB" id="6365676at2759"/>
<organism evidence="2 3">
    <name type="scientific">Asterophora parasitica</name>
    <dbReference type="NCBI Taxonomy" id="117018"/>
    <lineage>
        <taxon>Eukaryota</taxon>
        <taxon>Fungi</taxon>
        <taxon>Dikarya</taxon>
        <taxon>Basidiomycota</taxon>
        <taxon>Agaricomycotina</taxon>
        <taxon>Agaricomycetes</taxon>
        <taxon>Agaricomycetidae</taxon>
        <taxon>Agaricales</taxon>
        <taxon>Tricholomatineae</taxon>
        <taxon>Lyophyllaceae</taxon>
        <taxon>Asterophora</taxon>
    </lineage>
</organism>
<name>A0A9P7G646_9AGAR</name>
<dbReference type="Proteomes" id="UP000775547">
    <property type="component" value="Unassembled WGS sequence"/>
</dbReference>
<dbReference type="SMART" id="SM00355">
    <property type="entry name" value="ZnF_C2H2"/>
    <property type="match status" value="2"/>
</dbReference>
<dbReference type="PROSITE" id="PS00028">
    <property type="entry name" value="ZINC_FINGER_C2H2_1"/>
    <property type="match status" value="1"/>
</dbReference>
<evidence type="ECO:0000313" key="2">
    <source>
        <dbReference type="EMBL" id="KAG5642843.1"/>
    </source>
</evidence>
<gene>
    <name evidence="2" type="ORF">DXG03_002049</name>
</gene>
<reference evidence="2" key="2">
    <citation type="submission" date="2021-10" db="EMBL/GenBank/DDBJ databases">
        <title>Phylogenomics reveals ancestral predisposition of the termite-cultivated fungus Termitomyces towards a domesticated lifestyle.</title>
        <authorList>
            <person name="Auxier B."/>
            <person name="Grum-Grzhimaylo A."/>
            <person name="Cardenas M.E."/>
            <person name="Lodge J.D."/>
            <person name="Laessoe T."/>
            <person name="Pedersen O."/>
            <person name="Smith M.E."/>
            <person name="Kuyper T.W."/>
            <person name="Franco-Molano E.A."/>
            <person name="Baroni T.J."/>
            <person name="Aanen D.K."/>
        </authorList>
    </citation>
    <scope>NUCLEOTIDE SEQUENCE</scope>
    <source>
        <strain evidence="2">AP01</strain>
        <tissue evidence="2">Mycelium</tissue>
    </source>
</reference>
<protein>
    <recommendedName>
        <fullName evidence="1">C2H2-type domain-containing protein</fullName>
    </recommendedName>
</protein>
<evidence type="ECO:0000259" key="1">
    <source>
        <dbReference type="PROSITE" id="PS00028"/>
    </source>
</evidence>
<comment type="caution">
    <text evidence="2">The sequence shown here is derived from an EMBL/GenBank/DDBJ whole genome shotgun (WGS) entry which is preliminary data.</text>
</comment>
<sequence>MTSHTQADLYALIPPVYAYRNASHENETFTGGDGHSSTVELQWSEGEIAGTNRPHEVASELDLWSIFIEEAVFLGSEEGASEKDGPDGSNQQNVWDFDYYAPLPFLDDFPGFDDELPPSLSPQPQQHLHFKFKGNIAYPTIPTPAFDHATQHHVFEDSTRTNMQDDATTHLPMTSSASSIPSKYAPMPPTPDVDIEYLPAHRQEDEFVKAGVHCRTLFQCAWANCTTGGSIALSKSADDATYQRNIQAHLKFHNKGIRGSESFTCTLDGCTSVIRGAKEFKRHLRSAVHLSYFRHYCPNLGCDKFYSRVDQVNKHLRKCRWSAGGENVPVVTLKRGREEPEDSEDGFVHWNGLEHLPGKRQKTN</sequence>
<proteinExistence type="predicted"/>
<evidence type="ECO:0000313" key="3">
    <source>
        <dbReference type="Proteomes" id="UP000775547"/>
    </source>
</evidence>
<feature type="domain" description="C2H2-type" evidence="1">
    <location>
        <begin position="265"/>
        <end position="289"/>
    </location>
</feature>
<accession>A0A9P7G646</accession>
<dbReference type="EMBL" id="JABCKV010000152">
    <property type="protein sequence ID" value="KAG5642843.1"/>
    <property type="molecule type" value="Genomic_DNA"/>
</dbReference>
<keyword evidence="3" id="KW-1185">Reference proteome</keyword>
<reference evidence="2" key="1">
    <citation type="submission" date="2020-07" db="EMBL/GenBank/DDBJ databases">
        <authorList>
            <person name="Nieuwenhuis M."/>
            <person name="Van De Peppel L.J.J."/>
        </authorList>
    </citation>
    <scope>NUCLEOTIDE SEQUENCE</scope>
    <source>
        <strain evidence="2">AP01</strain>
        <tissue evidence="2">Mycelium</tissue>
    </source>
</reference>
<dbReference type="AlphaFoldDB" id="A0A9P7G646"/>
<dbReference type="InterPro" id="IPR013087">
    <property type="entry name" value="Znf_C2H2_type"/>
</dbReference>